<dbReference type="InterPro" id="IPR001667">
    <property type="entry name" value="DDH_dom"/>
</dbReference>
<dbReference type="PANTHER" id="PTHR47618">
    <property type="entry name" value="BIFUNCTIONAL OLIGORIBONUCLEASE AND PAP PHOSPHATASE NRNA"/>
    <property type="match status" value="1"/>
</dbReference>
<reference evidence="4" key="1">
    <citation type="journal article" date="2019" name="Int. J. Syst. Evol. Microbiol.">
        <title>The Global Catalogue of Microorganisms (GCM) 10K type strain sequencing project: providing services to taxonomists for standard genome sequencing and annotation.</title>
        <authorList>
            <consortium name="The Broad Institute Genomics Platform"/>
            <consortium name="The Broad Institute Genome Sequencing Center for Infectious Disease"/>
            <person name="Wu L."/>
            <person name="Ma J."/>
        </authorList>
    </citation>
    <scope>NUCLEOTIDE SEQUENCE [LARGE SCALE GENOMIC DNA]</scope>
    <source>
        <strain evidence="4">CCM 8897</strain>
    </source>
</reference>
<gene>
    <name evidence="3" type="ORF">ACFQHW_00450</name>
</gene>
<evidence type="ECO:0000259" key="2">
    <source>
        <dbReference type="Pfam" id="PF02272"/>
    </source>
</evidence>
<dbReference type="PANTHER" id="PTHR47618:SF1">
    <property type="entry name" value="BIFUNCTIONAL OLIGORIBONUCLEASE AND PAP PHOSPHATASE NRNA"/>
    <property type="match status" value="1"/>
</dbReference>
<protein>
    <submittedName>
        <fullName evidence="3">Bifunctional oligoribonuclease/PAP phosphatase NrnA</fullName>
        <ecNumber evidence="3">3.1.3.7</ecNumber>
    </submittedName>
</protein>
<sequence length="322" mass="34867">MEANFAQILEKIKAYDKIVIHRHQNPDPDAVGSQAGLATAIQAGYPNKQVKIVGSSVGDLDWLAQPEEVADDFYQGALVIVVDTANTPRISDPRFDQGDFLIKIDHHPNRDAYGDYYHVVPEASSSSELVVDLINDSEGALVLTQEAARVLYAGIVGDTGRFMYNSTTTHTFNVAAQLIGTGFNHSVVSENLYEMTLAQARLQSIVFDQISFDGHGAAHVMISRELIAKLGLRDDQVNSIVSTPGRLKGVLLWSIYVEKPDGTYRVHFRSKGPIINVIAQEHGGGGHPLASGANAQDQAEVQTIIAEMVAAGSAYQTQPTVN</sequence>
<evidence type="ECO:0000313" key="4">
    <source>
        <dbReference type="Proteomes" id="UP001596310"/>
    </source>
</evidence>
<dbReference type="Gene3D" id="3.10.310.30">
    <property type="match status" value="1"/>
</dbReference>
<feature type="domain" description="DDH" evidence="1">
    <location>
        <begin position="17"/>
        <end position="155"/>
    </location>
</feature>
<dbReference type="Proteomes" id="UP001596310">
    <property type="component" value="Unassembled WGS sequence"/>
</dbReference>
<dbReference type="RefSeq" id="WP_125598790.1">
    <property type="nucleotide sequence ID" value="NZ_JBHSSM010000004.1"/>
</dbReference>
<dbReference type="EC" id="3.1.3.7" evidence="3"/>
<organism evidence="3 4">
    <name type="scientific">Lapidilactobacillus achengensis</name>
    <dbReference type="NCBI Taxonomy" id="2486000"/>
    <lineage>
        <taxon>Bacteria</taxon>
        <taxon>Bacillati</taxon>
        <taxon>Bacillota</taxon>
        <taxon>Bacilli</taxon>
        <taxon>Lactobacillales</taxon>
        <taxon>Lactobacillaceae</taxon>
        <taxon>Lapidilactobacillus</taxon>
    </lineage>
</organism>
<dbReference type="GO" id="GO:0008441">
    <property type="term" value="F:3'(2'),5'-bisphosphate nucleotidase activity"/>
    <property type="evidence" value="ECO:0007669"/>
    <property type="project" value="UniProtKB-EC"/>
</dbReference>
<evidence type="ECO:0000313" key="3">
    <source>
        <dbReference type="EMBL" id="MFC6314040.1"/>
    </source>
</evidence>
<keyword evidence="3" id="KW-0378">Hydrolase</keyword>
<dbReference type="SUPFAM" id="SSF64182">
    <property type="entry name" value="DHH phosphoesterases"/>
    <property type="match status" value="1"/>
</dbReference>
<name>A0ABW1ULV8_9LACO</name>
<dbReference type="InterPro" id="IPR051319">
    <property type="entry name" value="Oligoribo/pAp-PDE_c-di-AMP_PDE"/>
</dbReference>
<comment type="caution">
    <text evidence="3">The sequence shown here is derived from an EMBL/GenBank/DDBJ whole genome shotgun (WGS) entry which is preliminary data.</text>
</comment>
<evidence type="ECO:0000259" key="1">
    <source>
        <dbReference type="Pfam" id="PF01368"/>
    </source>
</evidence>
<keyword evidence="4" id="KW-1185">Reference proteome</keyword>
<proteinExistence type="predicted"/>
<dbReference type="EMBL" id="JBHSSM010000004">
    <property type="protein sequence ID" value="MFC6314040.1"/>
    <property type="molecule type" value="Genomic_DNA"/>
</dbReference>
<dbReference type="Pfam" id="PF01368">
    <property type="entry name" value="DHH"/>
    <property type="match status" value="1"/>
</dbReference>
<accession>A0ABW1ULV8</accession>
<dbReference type="Gene3D" id="3.90.1640.10">
    <property type="entry name" value="inorganic pyrophosphatase (n-terminal core)"/>
    <property type="match status" value="1"/>
</dbReference>
<dbReference type="InterPro" id="IPR038763">
    <property type="entry name" value="DHH_sf"/>
</dbReference>
<dbReference type="Pfam" id="PF02272">
    <property type="entry name" value="DHHA1"/>
    <property type="match status" value="1"/>
</dbReference>
<dbReference type="InterPro" id="IPR003156">
    <property type="entry name" value="DHHA1_dom"/>
</dbReference>
<feature type="domain" description="DHHA1" evidence="2">
    <location>
        <begin position="229"/>
        <end position="308"/>
    </location>
</feature>